<dbReference type="PANTHER" id="PTHR46239:SF1">
    <property type="entry name" value="DNA REPAIR PROTEIN RAD51 HOMOLOG 3"/>
    <property type="match status" value="1"/>
</dbReference>
<dbReference type="EMBL" id="LSBH01000001">
    <property type="protein sequence ID" value="OAQ86981.1"/>
    <property type="molecule type" value="Genomic_DNA"/>
</dbReference>
<evidence type="ECO:0000256" key="4">
    <source>
        <dbReference type="ARBA" id="ARBA00022840"/>
    </source>
</evidence>
<dbReference type="OrthoDB" id="5957327at2759"/>
<sequence length="341" mass="36179">MDYHFIHGHDISSFDAPGAHRLPTVAASQALDELEHNARVGIVTGLDSLDRALCGPETADSPDAASQGTIKRGQVTEIWGPPGTGKTALALQMTANAICSGNDVVWTASKSSASALFNSALPKAQDVKQGFKAGKGPTSSVKRQQCLRHVMDALRKLAATRNCAVVVLSQCATRMQSEQGATLVPAVNATVWEQGISTRIVLFRDWAWDDKKLRGVFLAGLEKLDGKAIQGGVEHVCAFKVEAAQTGSTSIAYDAASKFSVGSADPGRHKRKLGQTELEVPDSEDDEDYGWADEDEDSMPAPPPQWQGSEDILLGHEVGRGDDSTCADSEEDEGSATGCSD</sequence>
<feature type="compositionally biased region" description="Acidic residues" evidence="7">
    <location>
        <begin position="279"/>
        <end position="298"/>
    </location>
</feature>
<keyword evidence="2" id="KW-0547">Nucleotide-binding</keyword>
<dbReference type="GO" id="GO:0033063">
    <property type="term" value="C:Rad51B-Rad51C-Rad51D-XRCC2 complex"/>
    <property type="evidence" value="ECO:0007669"/>
    <property type="project" value="TreeGrafter"/>
</dbReference>
<dbReference type="Gene3D" id="3.40.50.300">
    <property type="entry name" value="P-loop containing nucleotide triphosphate hydrolases"/>
    <property type="match status" value="2"/>
</dbReference>
<dbReference type="SUPFAM" id="SSF52540">
    <property type="entry name" value="P-loop containing nucleoside triphosphate hydrolases"/>
    <property type="match status" value="1"/>
</dbReference>
<protein>
    <submittedName>
        <fullName evidence="8">Rad55 protein</fullName>
    </submittedName>
</protein>
<dbReference type="InterPro" id="IPR052093">
    <property type="entry name" value="HR_Repair_Mediator"/>
</dbReference>
<evidence type="ECO:0000256" key="7">
    <source>
        <dbReference type="SAM" id="MobiDB-lite"/>
    </source>
</evidence>
<dbReference type="InterPro" id="IPR027417">
    <property type="entry name" value="P-loop_NTPase"/>
</dbReference>
<dbReference type="GO" id="GO:0033065">
    <property type="term" value="C:Rad51C-XRCC3 complex"/>
    <property type="evidence" value="ECO:0007669"/>
    <property type="project" value="TreeGrafter"/>
</dbReference>
<evidence type="ECO:0000256" key="1">
    <source>
        <dbReference type="ARBA" id="ARBA00004123"/>
    </source>
</evidence>
<keyword evidence="4" id="KW-0067">ATP-binding</keyword>
<evidence type="ECO:0000256" key="2">
    <source>
        <dbReference type="ARBA" id="ARBA00022741"/>
    </source>
</evidence>
<keyword evidence="6" id="KW-0539">Nucleus</keyword>
<keyword evidence="5" id="KW-0234">DNA repair</keyword>
<feature type="region of interest" description="Disordered" evidence="7">
    <location>
        <begin position="262"/>
        <end position="341"/>
    </location>
</feature>
<evidence type="ECO:0000256" key="5">
    <source>
        <dbReference type="ARBA" id="ARBA00023204"/>
    </source>
</evidence>
<evidence type="ECO:0000256" key="3">
    <source>
        <dbReference type="ARBA" id="ARBA00022763"/>
    </source>
</evidence>
<dbReference type="GO" id="GO:0005657">
    <property type="term" value="C:replication fork"/>
    <property type="evidence" value="ECO:0007669"/>
    <property type="project" value="TreeGrafter"/>
</dbReference>
<name>A0A179HBT8_PURLI</name>
<feature type="compositionally biased region" description="Basic and acidic residues" evidence="7">
    <location>
        <begin position="313"/>
        <end position="323"/>
    </location>
</feature>
<reference evidence="8 9" key="1">
    <citation type="submission" date="2016-01" db="EMBL/GenBank/DDBJ databases">
        <title>Biosynthesis of antibiotic leucinostatins and their inhibition on Phytophthora in bio-control Purpureocillium lilacinum.</title>
        <authorList>
            <person name="Wang G."/>
            <person name="Liu Z."/>
            <person name="Lin R."/>
            <person name="Li E."/>
            <person name="Mao Z."/>
            <person name="Ling J."/>
            <person name="Yin W."/>
            <person name="Xie B."/>
        </authorList>
    </citation>
    <scope>NUCLEOTIDE SEQUENCE [LARGE SCALE GENOMIC DNA]</scope>
    <source>
        <strain evidence="8">PLBJ-1</strain>
    </source>
</reference>
<dbReference type="GO" id="GO:0000400">
    <property type="term" value="F:four-way junction DNA binding"/>
    <property type="evidence" value="ECO:0007669"/>
    <property type="project" value="TreeGrafter"/>
</dbReference>
<dbReference type="PANTHER" id="PTHR46239">
    <property type="entry name" value="DNA REPAIR PROTEIN RAD51 HOMOLOG 3 RAD51C"/>
    <property type="match status" value="1"/>
</dbReference>
<dbReference type="GO" id="GO:0000707">
    <property type="term" value="P:meiotic DNA recombinase assembly"/>
    <property type="evidence" value="ECO:0007669"/>
    <property type="project" value="TreeGrafter"/>
</dbReference>
<organism evidence="8 9">
    <name type="scientific">Purpureocillium lilacinum</name>
    <name type="common">Paecilomyces lilacinus</name>
    <dbReference type="NCBI Taxonomy" id="33203"/>
    <lineage>
        <taxon>Eukaryota</taxon>
        <taxon>Fungi</taxon>
        <taxon>Dikarya</taxon>
        <taxon>Ascomycota</taxon>
        <taxon>Pezizomycotina</taxon>
        <taxon>Sordariomycetes</taxon>
        <taxon>Hypocreomycetidae</taxon>
        <taxon>Hypocreales</taxon>
        <taxon>Ophiocordycipitaceae</taxon>
        <taxon>Purpureocillium</taxon>
    </lineage>
</organism>
<accession>A0A179HBT8</accession>
<evidence type="ECO:0000313" key="8">
    <source>
        <dbReference type="EMBL" id="OAQ86981.1"/>
    </source>
</evidence>
<dbReference type="AlphaFoldDB" id="A0A179HBT8"/>
<keyword evidence="3" id="KW-0227">DNA damage</keyword>
<dbReference type="GO" id="GO:0007131">
    <property type="term" value="P:reciprocal meiotic recombination"/>
    <property type="evidence" value="ECO:0007669"/>
    <property type="project" value="TreeGrafter"/>
</dbReference>
<comment type="subcellular location">
    <subcellularLocation>
        <location evidence="1">Nucleus</location>
    </subcellularLocation>
</comment>
<evidence type="ECO:0000313" key="9">
    <source>
        <dbReference type="Proteomes" id="UP000078240"/>
    </source>
</evidence>
<evidence type="ECO:0000256" key="6">
    <source>
        <dbReference type="ARBA" id="ARBA00023242"/>
    </source>
</evidence>
<gene>
    <name evidence="8" type="ORF">VFPBJ_01021</name>
</gene>
<proteinExistence type="predicted"/>
<comment type="caution">
    <text evidence="8">The sequence shown here is derived from an EMBL/GenBank/DDBJ whole genome shotgun (WGS) entry which is preliminary data.</text>
</comment>
<dbReference type="Proteomes" id="UP000078240">
    <property type="component" value="Unassembled WGS sequence"/>
</dbReference>
<dbReference type="GO" id="GO:0008821">
    <property type="term" value="F:crossover junction DNA endonuclease activity"/>
    <property type="evidence" value="ECO:0007669"/>
    <property type="project" value="TreeGrafter"/>
</dbReference>
<dbReference type="GO" id="GO:0005524">
    <property type="term" value="F:ATP binding"/>
    <property type="evidence" value="ECO:0007669"/>
    <property type="project" value="UniProtKB-KW"/>
</dbReference>